<comment type="caution">
    <text evidence="1">The sequence shown here is derived from an EMBL/GenBank/DDBJ whole genome shotgun (WGS) entry which is preliminary data.</text>
</comment>
<accession>A0A8X6WIV1</accession>
<protein>
    <submittedName>
        <fullName evidence="1">Uncharacterized protein</fullName>
    </submittedName>
</protein>
<dbReference type="AlphaFoldDB" id="A0A8X6WIV1"/>
<organism evidence="1 2">
    <name type="scientific">Trichonephila clavipes</name>
    <name type="common">Golden silk orbweaver</name>
    <name type="synonym">Nephila clavipes</name>
    <dbReference type="NCBI Taxonomy" id="2585209"/>
    <lineage>
        <taxon>Eukaryota</taxon>
        <taxon>Metazoa</taxon>
        <taxon>Ecdysozoa</taxon>
        <taxon>Arthropoda</taxon>
        <taxon>Chelicerata</taxon>
        <taxon>Arachnida</taxon>
        <taxon>Araneae</taxon>
        <taxon>Araneomorphae</taxon>
        <taxon>Entelegynae</taxon>
        <taxon>Araneoidea</taxon>
        <taxon>Nephilidae</taxon>
        <taxon>Trichonephila</taxon>
    </lineage>
</organism>
<reference evidence="1" key="1">
    <citation type="submission" date="2020-08" db="EMBL/GenBank/DDBJ databases">
        <title>Multicomponent nature underlies the extraordinary mechanical properties of spider dragline silk.</title>
        <authorList>
            <person name="Kono N."/>
            <person name="Nakamura H."/>
            <person name="Mori M."/>
            <person name="Yoshida Y."/>
            <person name="Ohtoshi R."/>
            <person name="Malay A.D."/>
            <person name="Moran D.A.P."/>
            <person name="Tomita M."/>
            <person name="Numata K."/>
            <person name="Arakawa K."/>
        </authorList>
    </citation>
    <scope>NUCLEOTIDE SEQUENCE</scope>
</reference>
<gene>
    <name evidence="1" type="ORF">TNCV_196751</name>
</gene>
<proteinExistence type="predicted"/>
<sequence>MREPELQEDHQPDELNFENPLHKDSAAWLDRQQFKAALPSSLSLNRFPPRLCLRYRKRWKSLGERSGLYGAWYKTSQLKDSINSRVVRVGG</sequence>
<keyword evidence="2" id="KW-1185">Reference proteome</keyword>
<evidence type="ECO:0000313" key="2">
    <source>
        <dbReference type="Proteomes" id="UP000887159"/>
    </source>
</evidence>
<dbReference type="EMBL" id="BMAU01021432">
    <property type="protein sequence ID" value="GFY35575.1"/>
    <property type="molecule type" value="Genomic_DNA"/>
</dbReference>
<name>A0A8X6WIV1_TRICX</name>
<evidence type="ECO:0000313" key="1">
    <source>
        <dbReference type="EMBL" id="GFY35575.1"/>
    </source>
</evidence>
<dbReference type="Proteomes" id="UP000887159">
    <property type="component" value="Unassembled WGS sequence"/>
</dbReference>